<dbReference type="InterPro" id="IPR043729">
    <property type="entry name" value="DUF5672"/>
</dbReference>
<sequence length="216" mass="24450">MLFGAADHPVSDSRIRLIDGPLLKSGAEYSEFVLRGLGEHVMTSHALIIQWDGFVLDAARWDPRFLDYDYIGAPWPQFLDGHNVGNGGFSLRSRRLMDACRDPHFVLGHPEDIAICRTNRTFLELKGLKFADRSLAERFSFERGDPVGPTFGFHGIFNLIPVLGADGFWDLYRKLDDRKTAAVDFGLLFHQLANGSNAIRRRLKLTIDYLAAISRW</sequence>
<dbReference type="EMBL" id="CP060780">
    <property type="protein sequence ID" value="QNP44470.1"/>
    <property type="molecule type" value="Genomic_DNA"/>
</dbReference>
<feature type="domain" description="DUF5672" evidence="1">
    <location>
        <begin position="17"/>
        <end position="143"/>
    </location>
</feature>
<name>A0ABX6T3W1_9SPHN</name>
<keyword evidence="3" id="KW-1185">Reference proteome</keyword>
<evidence type="ECO:0000313" key="3">
    <source>
        <dbReference type="Proteomes" id="UP000516134"/>
    </source>
</evidence>
<accession>A0ABX6T3W1</accession>
<proteinExistence type="predicted"/>
<dbReference type="Pfam" id="PF18922">
    <property type="entry name" value="DUF5672"/>
    <property type="match status" value="1"/>
</dbReference>
<evidence type="ECO:0000313" key="2">
    <source>
        <dbReference type="EMBL" id="QNP44470.1"/>
    </source>
</evidence>
<evidence type="ECO:0000259" key="1">
    <source>
        <dbReference type="Pfam" id="PF18922"/>
    </source>
</evidence>
<dbReference type="Proteomes" id="UP000516134">
    <property type="component" value="Chromosome"/>
</dbReference>
<protein>
    <recommendedName>
        <fullName evidence="1">DUF5672 domain-containing protein</fullName>
    </recommendedName>
</protein>
<gene>
    <name evidence="2" type="ORF">H9L15_12075</name>
</gene>
<organism evidence="2 3">
    <name type="scientific">Sphingomonas daechungensis</name>
    <dbReference type="NCBI Taxonomy" id="1176646"/>
    <lineage>
        <taxon>Bacteria</taxon>
        <taxon>Pseudomonadati</taxon>
        <taxon>Pseudomonadota</taxon>
        <taxon>Alphaproteobacteria</taxon>
        <taxon>Sphingomonadales</taxon>
        <taxon>Sphingomonadaceae</taxon>
        <taxon>Sphingomonas</taxon>
    </lineage>
</organism>
<reference evidence="2 3" key="1">
    <citation type="submission" date="2020-08" db="EMBL/GenBank/DDBJ databases">
        <title>Genome sequence of Sphingomonas daechungensis KACC 18115T.</title>
        <authorList>
            <person name="Hyun D.-W."/>
            <person name="Bae J.-W."/>
        </authorList>
    </citation>
    <scope>NUCLEOTIDE SEQUENCE [LARGE SCALE GENOMIC DNA]</scope>
    <source>
        <strain evidence="2 3">KACC 18115</strain>
    </source>
</reference>